<keyword evidence="1" id="KW-0614">Plasmid</keyword>
<reference evidence="1 2" key="1">
    <citation type="submission" date="2018-02" db="EMBL/GenBank/DDBJ databases">
        <title>FDA/CDC Antimicrobial Resistant Isolate Bank Genome Sequencing.</title>
        <authorList>
            <person name="Benahmed F.H."/>
            <person name="Lutgring J.D."/>
            <person name="Yoo B."/>
            <person name="Machado M."/>
            <person name="Brown A."/>
            <person name="McAllister G."/>
            <person name="Perry A."/>
            <person name="Halpin A.L."/>
            <person name="Vavikolanu K."/>
            <person name="Ott S."/>
            <person name="Zhao X."/>
            <person name="Tallon L.J."/>
            <person name="Sadzewicz L."/>
            <person name="Aluvathingal J."/>
            <person name="Nadendla S."/>
            <person name="Voskania-kordi A."/>
            <person name="Simonyan V."/>
            <person name="Patel J."/>
            <person name="Shawar R.M."/>
        </authorList>
    </citation>
    <scope>NUCLEOTIDE SEQUENCE [LARGE SCALE GENOMIC DNA]</scope>
    <source>
        <strain evidence="1 2">AR_0356</strain>
        <plasmid evidence="1 2">unnamed3</plasmid>
    </source>
</reference>
<geneLocation type="plasmid" evidence="1 2">
    <name>unnamed3</name>
</geneLocation>
<protein>
    <submittedName>
        <fullName evidence="1">Uncharacterized protein</fullName>
    </submittedName>
</protein>
<evidence type="ECO:0000313" key="2">
    <source>
        <dbReference type="Proteomes" id="UP000238390"/>
    </source>
</evidence>
<dbReference type="AlphaFoldDB" id="A0A2R3IKS0"/>
<proteinExistence type="predicted"/>
<evidence type="ECO:0000313" key="1">
    <source>
        <dbReference type="EMBL" id="AVK02489.1"/>
    </source>
</evidence>
<name>A0A2R3IKS0_9PSED</name>
<keyword evidence="2" id="KW-1185">Reference proteome</keyword>
<accession>A0A2R3IKS0</accession>
<dbReference type="Proteomes" id="UP000238390">
    <property type="component" value="Plasmid unnamed3"/>
</dbReference>
<dbReference type="EMBL" id="CP027167">
    <property type="protein sequence ID" value="AVK02489.1"/>
    <property type="molecule type" value="Genomic_DNA"/>
</dbReference>
<gene>
    <name evidence="1" type="ORF">CSB93_7058</name>
</gene>
<sequence length="43" mass="4576">MDEKPVSAETCEKLMGRPIAALISEGRAQLKAYLESLPSVATA</sequence>
<organism evidence="1 2">
    <name type="scientific">Pseudomonas paraeruginosa</name>
    <dbReference type="NCBI Taxonomy" id="2994495"/>
    <lineage>
        <taxon>Bacteria</taxon>
        <taxon>Pseudomonadati</taxon>
        <taxon>Pseudomonadota</taxon>
        <taxon>Gammaproteobacteria</taxon>
        <taxon>Pseudomonadales</taxon>
        <taxon>Pseudomonadaceae</taxon>
        <taxon>Pseudomonas</taxon>
    </lineage>
</organism>